<evidence type="ECO:0000256" key="2">
    <source>
        <dbReference type="HAMAP-Rule" id="MF_00489"/>
    </source>
</evidence>
<dbReference type="NCBIfam" id="NF001095">
    <property type="entry name" value="PRK00124.1"/>
    <property type="match status" value="1"/>
</dbReference>
<name>A0ABU1F5I3_9RHOB</name>
<evidence type="ECO:0000313" key="4">
    <source>
        <dbReference type="Proteomes" id="UP001247754"/>
    </source>
</evidence>
<keyword evidence="4" id="KW-1185">Reference proteome</keyword>
<evidence type="ECO:0000313" key="3">
    <source>
        <dbReference type="EMBL" id="MDR5652137.1"/>
    </source>
</evidence>
<comment type="caution">
    <text evidence="3">The sequence shown here is derived from an EMBL/GenBank/DDBJ whole genome shotgun (WGS) entry which is preliminary data.</text>
</comment>
<accession>A0ABU1F5I3</accession>
<dbReference type="PANTHER" id="PTHR35146">
    <property type="entry name" value="UPF0178 PROTEIN YAII"/>
    <property type="match status" value="1"/>
</dbReference>
<dbReference type="EMBL" id="JAVKPH010000005">
    <property type="protein sequence ID" value="MDR5652137.1"/>
    <property type="molecule type" value="Genomic_DNA"/>
</dbReference>
<evidence type="ECO:0000256" key="1">
    <source>
        <dbReference type="ARBA" id="ARBA00008522"/>
    </source>
</evidence>
<dbReference type="RefSeq" id="WP_310456387.1">
    <property type="nucleotide sequence ID" value="NZ_JAVKPH010000005.1"/>
</dbReference>
<dbReference type="InterPro" id="IPR003791">
    <property type="entry name" value="UPF0178"/>
</dbReference>
<protein>
    <recommendedName>
        <fullName evidence="2">UPF0178 protein RGD00_05965</fullName>
    </recommendedName>
</protein>
<comment type="similarity">
    <text evidence="1 2">Belongs to the UPF0178 family.</text>
</comment>
<reference evidence="3 4" key="1">
    <citation type="submission" date="2023-09" db="EMBL/GenBank/DDBJ databases">
        <title>Xinfangfangia sedmenti sp. nov., isolated the sedment.</title>
        <authorList>
            <person name="Xu L."/>
        </authorList>
    </citation>
    <scope>NUCLEOTIDE SEQUENCE [LARGE SCALE GENOMIC DNA]</scope>
    <source>
        <strain evidence="3 4">LG-4</strain>
    </source>
</reference>
<dbReference type="Proteomes" id="UP001247754">
    <property type="component" value="Unassembled WGS sequence"/>
</dbReference>
<organism evidence="3 4">
    <name type="scientific">Ruixingdingia sedimenti</name>
    <dbReference type="NCBI Taxonomy" id="3073604"/>
    <lineage>
        <taxon>Bacteria</taxon>
        <taxon>Pseudomonadati</taxon>
        <taxon>Pseudomonadota</taxon>
        <taxon>Alphaproteobacteria</taxon>
        <taxon>Rhodobacterales</taxon>
        <taxon>Paracoccaceae</taxon>
        <taxon>Ruixingdingia</taxon>
    </lineage>
</organism>
<dbReference type="Pfam" id="PF02639">
    <property type="entry name" value="DUF188"/>
    <property type="match status" value="1"/>
</dbReference>
<gene>
    <name evidence="3" type="ORF">RGD00_05965</name>
</gene>
<proteinExistence type="inferred from homology"/>
<dbReference type="HAMAP" id="MF_00489">
    <property type="entry name" value="UPF0178"/>
    <property type="match status" value="1"/>
</dbReference>
<sequence length="157" mass="16390">MSDDPAIGRAVYVDADACPVKAEAERVTTRHGVALFMVSNGGLRPSANPLVRMVYVPEGPDAADMWIAERAGPGDVVVTSDMPLAAKCVAAGAQVLRHDGSALTAANVGEALAMRDLMTDLRAADPFRQGGGRGFSAADRSRFLDALDRALRARPAG</sequence>
<dbReference type="PANTHER" id="PTHR35146:SF1">
    <property type="entry name" value="UPF0178 PROTEIN YAII"/>
    <property type="match status" value="1"/>
</dbReference>